<dbReference type="Proteomes" id="UP000824214">
    <property type="component" value="Unassembled WGS sequence"/>
</dbReference>
<feature type="domain" description="Nucleoside transporter/FeoB GTPase Gate" evidence="2">
    <location>
        <begin position="44"/>
        <end position="152"/>
    </location>
</feature>
<reference evidence="3" key="1">
    <citation type="journal article" date="2021" name="PeerJ">
        <title>Extensive microbial diversity within the chicken gut microbiome revealed by metagenomics and culture.</title>
        <authorList>
            <person name="Gilroy R."/>
            <person name="Ravi A."/>
            <person name="Getino M."/>
            <person name="Pursley I."/>
            <person name="Horton D.L."/>
            <person name="Alikhan N.F."/>
            <person name="Baker D."/>
            <person name="Gharbi K."/>
            <person name="Hall N."/>
            <person name="Watson M."/>
            <person name="Adriaenssens E.M."/>
            <person name="Foster-Nyarko E."/>
            <person name="Jarju S."/>
            <person name="Secka A."/>
            <person name="Antonio M."/>
            <person name="Oren A."/>
            <person name="Chaudhuri R.R."/>
            <person name="La Ragione R."/>
            <person name="Hildebrand F."/>
            <person name="Pallen M.J."/>
        </authorList>
    </citation>
    <scope>NUCLEOTIDE SEQUENCE</scope>
    <source>
        <strain evidence="3">ChiBcolR8-3208</strain>
    </source>
</reference>
<feature type="transmembrane region" description="Helical" evidence="1">
    <location>
        <begin position="164"/>
        <end position="187"/>
    </location>
</feature>
<feature type="transmembrane region" description="Helical" evidence="1">
    <location>
        <begin position="37"/>
        <end position="58"/>
    </location>
</feature>
<evidence type="ECO:0000256" key="1">
    <source>
        <dbReference type="SAM" id="Phobius"/>
    </source>
</evidence>
<name>A0A9D2LZI1_9FIRM</name>
<dbReference type="EMBL" id="DWXZ01000249">
    <property type="protein sequence ID" value="HJB38685.1"/>
    <property type="molecule type" value="Genomic_DNA"/>
</dbReference>
<evidence type="ECO:0000313" key="3">
    <source>
        <dbReference type="EMBL" id="HJB38685.1"/>
    </source>
</evidence>
<evidence type="ECO:0000259" key="2">
    <source>
        <dbReference type="Pfam" id="PF07670"/>
    </source>
</evidence>
<dbReference type="Pfam" id="PF07670">
    <property type="entry name" value="Gate"/>
    <property type="match status" value="1"/>
</dbReference>
<reference evidence="3" key="2">
    <citation type="submission" date="2021-04" db="EMBL/GenBank/DDBJ databases">
        <authorList>
            <person name="Gilroy R."/>
        </authorList>
    </citation>
    <scope>NUCLEOTIDE SEQUENCE</scope>
    <source>
        <strain evidence="3">ChiBcolR8-3208</strain>
    </source>
</reference>
<proteinExistence type="predicted"/>
<evidence type="ECO:0000313" key="4">
    <source>
        <dbReference type="Proteomes" id="UP000824214"/>
    </source>
</evidence>
<dbReference type="InterPro" id="IPR011642">
    <property type="entry name" value="Gate_dom"/>
</dbReference>
<sequence>MLNSIWFFMIALSVVSALATGRIGSLSTALLEGAQSAVELSLFLLGSMCAWLGFLQIAEESGLSRLLARALAPVIGRLFPEYREDTAILGKIALNLSANLLGLGNAATPLGLAAIQAMAERNPSRESPTRGMVLFVVMNTASLQLIPLNMAAMRQSAGSAQPFAILPAVWITSAASLAVCLAACKLLERSPLWQR</sequence>
<keyword evidence="1" id="KW-0472">Membrane</keyword>
<feature type="transmembrane region" description="Helical" evidence="1">
    <location>
        <begin position="6"/>
        <end position="25"/>
    </location>
</feature>
<organism evidence="3 4">
    <name type="scientific">Candidatus Acutalibacter ornithocaccae</name>
    <dbReference type="NCBI Taxonomy" id="2838416"/>
    <lineage>
        <taxon>Bacteria</taxon>
        <taxon>Bacillati</taxon>
        <taxon>Bacillota</taxon>
        <taxon>Clostridia</taxon>
        <taxon>Eubacteriales</taxon>
        <taxon>Acutalibacteraceae</taxon>
        <taxon>Acutalibacter</taxon>
    </lineage>
</organism>
<protein>
    <submittedName>
        <fullName evidence="3">Spore maturation protein A</fullName>
    </submittedName>
</protein>
<gene>
    <name evidence="3" type="ORF">H9942_11575</name>
</gene>
<comment type="caution">
    <text evidence="3">The sequence shown here is derived from an EMBL/GenBank/DDBJ whole genome shotgun (WGS) entry which is preliminary data.</text>
</comment>
<keyword evidence="1" id="KW-1133">Transmembrane helix</keyword>
<keyword evidence="1" id="KW-0812">Transmembrane</keyword>
<dbReference type="AlphaFoldDB" id="A0A9D2LZI1"/>
<accession>A0A9D2LZI1</accession>
<feature type="transmembrane region" description="Helical" evidence="1">
    <location>
        <begin position="131"/>
        <end position="152"/>
    </location>
</feature>